<dbReference type="GO" id="GO:0000064">
    <property type="term" value="F:L-ornithine transmembrane transporter activity"/>
    <property type="evidence" value="ECO:0007669"/>
    <property type="project" value="TreeGrafter"/>
</dbReference>
<feature type="repeat" description="Solcar" evidence="9">
    <location>
        <begin position="21"/>
        <end position="111"/>
    </location>
</feature>
<dbReference type="PANTHER" id="PTHR45624">
    <property type="entry name" value="MITOCHONDRIAL BASIC AMINO ACIDS TRANSPORTER-RELATED"/>
    <property type="match status" value="1"/>
</dbReference>
<dbReference type="InterPro" id="IPR018108">
    <property type="entry name" value="MCP_transmembrane"/>
</dbReference>
<dbReference type="InterPro" id="IPR023395">
    <property type="entry name" value="MCP_dom_sf"/>
</dbReference>
<comment type="subcellular location">
    <subcellularLocation>
        <location evidence="1">Mitochondrion membrane</location>
        <topology evidence="1">Multi-pass membrane protein</topology>
    </subcellularLocation>
</comment>
<dbReference type="VEuPathDB" id="AmoebaDB:NAEGRDRAFT_80483"/>
<dbReference type="GO" id="GO:0031966">
    <property type="term" value="C:mitochondrial membrane"/>
    <property type="evidence" value="ECO:0007669"/>
    <property type="project" value="UniProtKB-SubCell"/>
</dbReference>
<feature type="repeat" description="Solcar" evidence="9">
    <location>
        <begin position="232"/>
        <end position="328"/>
    </location>
</feature>
<dbReference type="KEGG" id="ngr:NAEGRDRAFT_80483"/>
<reference evidence="11 12" key="1">
    <citation type="journal article" date="2010" name="Cell">
        <title>The genome of Naegleria gruberi illuminates early eukaryotic versatility.</title>
        <authorList>
            <person name="Fritz-Laylin L.K."/>
            <person name="Prochnik S.E."/>
            <person name="Ginger M.L."/>
            <person name="Dacks J.B."/>
            <person name="Carpenter M.L."/>
            <person name="Field M.C."/>
            <person name="Kuo A."/>
            <person name="Paredez A."/>
            <person name="Chapman J."/>
            <person name="Pham J."/>
            <person name="Shu S."/>
            <person name="Neupane R."/>
            <person name="Cipriano M."/>
            <person name="Mancuso J."/>
            <person name="Tu H."/>
            <person name="Salamov A."/>
            <person name="Lindquist E."/>
            <person name="Shapiro H."/>
            <person name="Lucas S."/>
            <person name="Grigoriev I.V."/>
            <person name="Cande W.Z."/>
            <person name="Fulton C."/>
            <person name="Rokhsar D.S."/>
            <person name="Dawson S.C."/>
        </authorList>
    </citation>
    <scope>NUCLEOTIDE SEQUENCE [LARGE SCALE GENOMIC DNA]</scope>
    <source>
        <strain evidence="11 12">NEG-M</strain>
    </source>
</reference>
<dbReference type="RefSeq" id="XP_002674967.1">
    <property type="nucleotide sequence ID" value="XM_002674921.1"/>
</dbReference>
<evidence type="ECO:0000256" key="2">
    <source>
        <dbReference type="ARBA" id="ARBA00006375"/>
    </source>
</evidence>
<evidence type="ECO:0000256" key="6">
    <source>
        <dbReference type="ARBA" id="ARBA00022989"/>
    </source>
</evidence>
<dbReference type="PANTHER" id="PTHR45624:SF12">
    <property type="entry name" value="MITOCHONDRIAL ORNITHINE TRANSPORTER 1"/>
    <property type="match status" value="1"/>
</dbReference>
<dbReference type="GO" id="GO:1990575">
    <property type="term" value="P:mitochondrial L-ornithine transmembrane transport"/>
    <property type="evidence" value="ECO:0007669"/>
    <property type="project" value="TreeGrafter"/>
</dbReference>
<evidence type="ECO:0000256" key="8">
    <source>
        <dbReference type="ARBA" id="ARBA00023136"/>
    </source>
</evidence>
<evidence type="ECO:0000313" key="11">
    <source>
        <dbReference type="EMBL" id="EFC42223.1"/>
    </source>
</evidence>
<dbReference type="Gene3D" id="1.50.40.10">
    <property type="entry name" value="Mitochondrial carrier domain"/>
    <property type="match status" value="1"/>
</dbReference>
<dbReference type="EMBL" id="GG738881">
    <property type="protein sequence ID" value="EFC42223.1"/>
    <property type="molecule type" value="Genomic_DNA"/>
</dbReference>
<dbReference type="Pfam" id="PF00153">
    <property type="entry name" value="Mito_carr"/>
    <property type="match status" value="3"/>
</dbReference>
<dbReference type="InterPro" id="IPR050567">
    <property type="entry name" value="Mitochondrial_Carrier"/>
</dbReference>
<keyword evidence="7" id="KW-0496">Mitochondrion</keyword>
<dbReference type="eggNOG" id="KOG0758">
    <property type="taxonomic scope" value="Eukaryota"/>
</dbReference>
<evidence type="ECO:0000256" key="5">
    <source>
        <dbReference type="ARBA" id="ARBA00022737"/>
    </source>
</evidence>
<proteinExistence type="inferred from homology"/>
<dbReference type="SUPFAM" id="SSF103506">
    <property type="entry name" value="Mitochondrial carrier"/>
    <property type="match status" value="1"/>
</dbReference>
<protein>
    <submittedName>
        <fullName evidence="11">Mitochondrial carrier protein</fullName>
    </submittedName>
</protein>
<name>D2VLY0_NAEGR</name>
<keyword evidence="3 10" id="KW-0813">Transport</keyword>
<dbReference type="Proteomes" id="UP000006671">
    <property type="component" value="Unassembled WGS sequence"/>
</dbReference>
<evidence type="ECO:0000256" key="3">
    <source>
        <dbReference type="ARBA" id="ARBA00022448"/>
    </source>
</evidence>
<evidence type="ECO:0000313" key="12">
    <source>
        <dbReference type="Proteomes" id="UP000006671"/>
    </source>
</evidence>
<dbReference type="OrthoDB" id="193856at2759"/>
<organism evidence="12">
    <name type="scientific">Naegleria gruberi</name>
    <name type="common">Amoeba</name>
    <dbReference type="NCBI Taxonomy" id="5762"/>
    <lineage>
        <taxon>Eukaryota</taxon>
        <taxon>Discoba</taxon>
        <taxon>Heterolobosea</taxon>
        <taxon>Tetramitia</taxon>
        <taxon>Eutetramitia</taxon>
        <taxon>Vahlkampfiidae</taxon>
        <taxon>Naegleria</taxon>
    </lineage>
</organism>
<evidence type="ECO:0000256" key="1">
    <source>
        <dbReference type="ARBA" id="ARBA00004225"/>
    </source>
</evidence>
<keyword evidence="8 9" id="KW-0472">Membrane</keyword>
<keyword evidence="5" id="KW-0677">Repeat</keyword>
<dbReference type="InParanoid" id="D2VLY0"/>
<keyword evidence="4 9" id="KW-0812">Transmembrane</keyword>
<dbReference type="OMA" id="WVTATPF"/>
<sequence length="329" mass="36219">MSESTTINSSSVGGVTGSSTRFHTKEWVAGCFGGVTQVLSGHPLDTIKVKLQTMSTTATAGNSHFSISQVFRNIVKTKGIGGLYKGWTSPLIGACILNSVEFGVYNETKQYLKGNSVEVLPLWKIAAAGALSGIVGSFVTTPTEFLKCNLQADASHRFRGLKDLTQHLFRQHQTNYKYSNSLFGQIQSSLSFYKSINRGFAITTFRESGLAIYFAAYEATLRFLEKSSMNHPQTIHSLIGGGVGGFAFWTIMFPIDLIKTRIQIESILKAPTQKQPIETNFISSWGMTKRIYNEMGLSGFYQGYKSAILRAVIVNAAVFATYEKVKEFL</sequence>
<dbReference type="PROSITE" id="PS50920">
    <property type="entry name" value="SOLCAR"/>
    <property type="match status" value="2"/>
</dbReference>
<comment type="similarity">
    <text evidence="2 10">Belongs to the mitochondrial carrier (TC 2.A.29) family.</text>
</comment>
<evidence type="ECO:0000256" key="9">
    <source>
        <dbReference type="PROSITE-ProRule" id="PRU00282"/>
    </source>
</evidence>
<evidence type="ECO:0000256" key="4">
    <source>
        <dbReference type="ARBA" id="ARBA00022692"/>
    </source>
</evidence>
<keyword evidence="12" id="KW-1185">Reference proteome</keyword>
<evidence type="ECO:0000256" key="7">
    <source>
        <dbReference type="ARBA" id="ARBA00023128"/>
    </source>
</evidence>
<dbReference type="GeneID" id="8855726"/>
<accession>D2VLY0</accession>
<evidence type="ECO:0000256" key="10">
    <source>
        <dbReference type="RuleBase" id="RU000488"/>
    </source>
</evidence>
<gene>
    <name evidence="11" type="ORF">NAEGRDRAFT_80483</name>
</gene>
<dbReference type="AlphaFoldDB" id="D2VLY0"/>
<keyword evidence="6" id="KW-1133">Transmembrane helix</keyword>